<dbReference type="AlphaFoldDB" id="A0A2V1D6N1"/>
<name>A0A2V1D6N1_9PLEO</name>
<reference evidence="2 3" key="1">
    <citation type="journal article" date="2018" name="Sci. Rep.">
        <title>Comparative genomics provides insights into the lifestyle and reveals functional heterogeneity of dark septate endophytic fungi.</title>
        <authorList>
            <person name="Knapp D.G."/>
            <person name="Nemeth J.B."/>
            <person name="Barry K."/>
            <person name="Hainaut M."/>
            <person name="Henrissat B."/>
            <person name="Johnson J."/>
            <person name="Kuo A."/>
            <person name="Lim J.H.P."/>
            <person name="Lipzen A."/>
            <person name="Nolan M."/>
            <person name="Ohm R.A."/>
            <person name="Tamas L."/>
            <person name="Grigoriev I.V."/>
            <person name="Spatafora J.W."/>
            <person name="Nagy L.G."/>
            <person name="Kovacs G.M."/>
        </authorList>
    </citation>
    <scope>NUCLEOTIDE SEQUENCE [LARGE SCALE GENOMIC DNA]</scope>
    <source>
        <strain evidence="2 3">DSE2036</strain>
    </source>
</reference>
<evidence type="ECO:0000313" key="2">
    <source>
        <dbReference type="EMBL" id="PVH92894.1"/>
    </source>
</evidence>
<protein>
    <submittedName>
        <fullName evidence="2">Uncharacterized protein</fullName>
    </submittedName>
</protein>
<sequence>MEKPREENSWSSRKGKEPVGNPVDEQNFQSEPTISNTQPALDEKDIEKAKINHRILEEDLEDTYTMLEGEHFLGAVEEKYNSFKRSVNYGDFTGAKWNAIATLPEIAKFQNKHNWMLDHYFPNRWADLRKIHEHFKCPVGECRVPIEERRIHNLRELVDGYRKEVGKYIREHVTRS</sequence>
<keyword evidence="3" id="KW-1185">Reference proteome</keyword>
<dbReference type="Proteomes" id="UP000244855">
    <property type="component" value="Unassembled WGS sequence"/>
</dbReference>
<evidence type="ECO:0000313" key="3">
    <source>
        <dbReference type="Proteomes" id="UP000244855"/>
    </source>
</evidence>
<organism evidence="2 3">
    <name type="scientific">Periconia macrospinosa</name>
    <dbReference type="NCBI Taxonomy" id="97972"/>
    <lineage>
        <taxon>Eukaryota</taxon>
        <taxon>Fungi</taxon>
        <taxon>Dikarya</taxon>
        <taxon>Ascomycota</taxon>
        <taxon>Pezizomycotina</taxon>
        <taxon>Dothideomycetes</taxon>
        <taxon>Pleosporomycetidae</taxon>
        <taxon>Pleosporales</taxon>
        <taxon>Massarineae</taxon>
        <taxon>Periconiaceae</taxon>
        <taxon>Periconia</taxon>
    </lineage>
</organism>
<evidence type="ECO:0000256" key="1">
    <source>
        <dbReference type="SAM" id="MobiDB-lite"/>
    </source>
</evidence>
<proteinExistence type="predicted"/>
<feature type="compositionally biased region" description="Polar residues" evidence="1">
    <location>
        <begin position="24"/>
        <end position="39"/>
    </location>
</feature>
<feature type="region of interest" description="Disordered" evidence="1">
    <location>
        <begin position="1"/>
        <end position="41"/>
    </location>
</feature>
<accession>A0A2V1D6N1</accession>
<gene>
    <name evidence="2" type="ORF">DM02DRAFT_662509</name>
</gene>
<dbReference type="EMBL" id="KZ805636">
    <property type="protein sequence ID" value="PVH92894.1"/>
    <property type="molecule type" value="Genomic_DNA"/>
</dbReference>